<evidence type="ECO:0000313" key="3">
    <source>
        <dbReference type="Proteomes" id="UP000268014"/>
    </source>
</evidence>
<evidence type="ECO:0000256" key="1">
    <source>
        <dbReference type="SAM" id="MobiDB-lite"/>
    </source>
</evidence>
<dbReference type="OrthoDB" id="297496at2759"/>
<protein>
    <submittedName>
        <fullName evidence="4">Type I-E CRISPR-associated protein Cse1/CasA</fullName>
    </submittedName>
</protein>
<evidence type="ECO:0000313" key="4">
    <source>
        <dbReference type="WBParaSite" id="HPLM_0000337701-mRNA-1"/>
    </source>
</evidence>
<gene>
    <name evidence="2" type="ORF">HPLM_LOCUS3369</name>
</gene>
<dbReference type="AlphaFoldDB" id="A0A0N4W178"/>
<keyword evidence="3" id="KW-1185">Reference proteome</keyword>
<proteinExistence type="predicted"/>
<sequence length="118" mass="12849">MTRTTMRDHRHRARGAPSASAAHLYPDGDTRLAVQNILALLPPPATSHALLAAMLLNGLPKFRELVGAADSTTDAWTSWNPSMLPTEPLFGMAAIDKGTFRIGENEKLRNERLSSLNS</sequence>
<accession>A0A0N4W178</accession>
<feature type="region of interest" description="Disordered" evidence="1">
    <location>
        <begin position="1"/>
        <end position="24"/>
    </location>
</feature>
<evidence type="ECO:0000313" key="2">
    <source>
        <dbReference type="EMBL" id="VDO20758.1"/>
    </source>
</evidence>
<reference evidence="4" key="1">
    <citation type="submission" date="2017-02" db="UniProtKB">
        <authorList>
            <consortium name="WormBaseParasite"/>
        </authorList>
    </citation>
    <scope>IDENTIFICATION</scope>
</reference>
<organism evidence="4">
    <name type="scientific">Haemonchus placei</name>
    <name type="common">Barber's pole worm</name>
    <dbReference type="NCBI Taxonomy" id="6290"/>
    <lineage>
        <taxon>Eukaryota</taxon>
        <taxon>Metazoa</taxon>
        <taxon>Ecdysozoa</taxon>
        <taxon>Nematoda</taxon>
        <taxon>Chromadorea</taxon>
        <taxon>Rhabditida</taxon>
        <taxon>Rhabditina</taxon>
        <taxon>Rhabditomorpha</taxon>
        <taxon>Strongyloidea</taxon>
        <taxon>Trichostrongylidae</taxon>
        <taxon>Haemonchus</taxon>
    </lineage>
</organism>
<reference evidence="2 3" key="2">
    <citation type="submission" date="2018-11" db="EMBL/GenBank/DDBJ databases">
        <authorList>
            <consortium name="Pathogen Informatics"/>
        </authorList>
    </citation>
    <scope>NUCLEOTIDE SEQUENCE [LARGE SCALE GENOMIC DNA]</scope>
    <source>
        <strain evidence="2 3">MHpl1</strain>
    </source>
</reference>
<dbReference type="Proteomes" id="UP000268014">
    <property type="component" value="Unassembled WGS sequence"/>
</dbReference>
<dbReference type="WBParaSite" id="HPLM_0000337701-mRNA-1">
    <property type="protein sequence ID" value="HPLM_0000337701-mRNA-1"/>
    <property type="gene ID" value="HPLM_0000337701"/>
</dbReference>
<name>A0A0N4W178_HAEPC</name>
<dbReference type="EMBL" id="UZAF01016114">
    <property type="protein sequence ID" value="VDO20758.1"/>
    <property type="molecule type" value="Genomic_DNA"/>
</dbReference>